<dbReference type="InterPro" id="IPR050923">
    <property type="entry name" value="Cell_Proc_Reg/RNA_Proc"/>
</dbReference>
<feature type="compositionally biased region" description="Low complexity" evidence="1">
    <location>
        <begin position="416"/>
        <end position="426"/>
    </location>
</feature>
<dbReference type="EMBL" id="BNJG01000001">
    <property type="protein sequence ID" value="GHO53959.1"/>
    <property type="molecule type" value="Genomic_DNA"/>
</dbReference>
<evidence type="ECO:0000256" key="2">
    <source>
        <dbReference type="SAM" id="Phobius"/>
    </source>
</evidence>
<dbReference type="PROSITE" id="PS50006">
    <property type="entry name" value="FHA_DOMAIN"/>
    <property type="match status" value="1"/>
</dbReference>
<feature type="region of interest" description="Disordered" evidence="1">
    <location>
        <begin position="248"/>
        <end position="457"/>
    </location>
</feature>
<accession>A0ABQ3UMI3</accession>
<comment type="caution">
    <text evidence="4">The sequence shown here is derived from an EMBL/GenBank/DDBJ whole genome shotgun (WGS) entry which is preliminary data.</text>
</comment>
<evidence type="ECO:0000313" key="4">
    <source>
        <dbReference type="EMBL" id="GHO53959.1"/>
    </source>
</evidence>
<dbReference type="RefSeq" id="WP_201370724.1">
    <property type="nucleotide sequence ID" value="NZ_BNJG01000001.1"/>
</dbReference>
<feature type="domain" description="FHA" evidence="3">
    <location>
        <begin position="480"/>
        <end position="539"/>
    </location>
</feature>
<feature type="compositionally biased region" description="Polar residues" evidence="1">
    <location>
        <begin position="369"/>
        <end position="381"/>
    </location>
</feature>
<keyword evidence="2" id="KW-0472">Membrane</keyword>
<dbReference type="InterPro" id="IPR000253">
    <property type="entry name" value="FHA_dom"/>
</dbReference>
<dbReference type="Pfam" id="PF00498">
    <property type="entry name" value="FHA"/>
    <property type="match status" value="1"/>
</dbReference>
<evidence type="ECO:0000259" key="3">
    <source>
        <dbReference type="PROSITE" id="PS50006"/>
    </source>
</evidence>
<dbReference type="InterPro" id="IPR025874">
    <property type="entry name" value="DZR"/>
</dbReference>
<proteinExistence type="predicted"/>
<reference evidence="4 5" key="1">
    <citation type="journal article" date="2021" name="Int. J. Syst. Evol. Microbiol.">
        <title>Reticulibacter mediterranei gen. nov., sp. nov., within the new family Reticulibacteraceae fam. nov., and Ktedonospora formicarum gen. nov., sp. nov., Ktedonobacter robiniae sp. nov., Dictyobacter formicarum sp. nov. and Dictyobacter arantiisoli sp. nov., belonging to the class Ktedonobacteria.</title>
        <authorList>
            <person name="Yabe S."/>
            <person name="Zheng Y."/>
            <person name="Wang C.M."/>
            <person name="Sakai Y."/>
            <person name="Abe K."/>
            <person name="Yokota A."/>
            <person name="Donadio S."/>
            <person name="Cavaletti L."/>
            <person name="Monciardini P."/>
        </authorList>
    </citation>
    <scope>NUCLEOTIDE SEQUENCE [LARGE SCALE GENOMIC DNA]</scope>
    <source>
        <strain evidence="4 5">SOSP1-30</strain>
    </source>
</reference>
<organism evidence="4 5">
    <name type="scientific">Ktedonobacter robiniae</name>
    <dbReference type="NCBI Taxonomy" id="2778365"/>
    <lineage>
        <taxon>Bacteria</taxon>
        <taxon>Bacillati</taxon>
        <taxon>Chloroflexota</taxon>
        <taxon>Ktedonobacteria</taxon>
        <taxon>Ktedonobacterales</taxon>
        <taxon>Ktedonobacteraceae</taxon>
        <taxon>Ktedonobacter</taxon>
    </lineage>
</organism>
<keyword evidence="5" id="KW-1185">Reference proteome</keyword>
<name>A0ABQ3UMI3_9CHLR</name>
<dbReference type="CDD" id="cd00060">
    <property type="entry name" value="FHA"/>
    <property type="match status" value="1"/>
</dbReference>
<sequence>MDARFYNSEDIDIERLARDMVNAYMAQGYQAQSIGNKDQMLVQLKKGGDFEAIIGMQAALSLTLQRTTGGVLAMIGQQKWIDKAAVGAVGIVALPILWPLALTAGVGALRQASLSNQVLNMTDGLVRQQRPGIMPGPVPYQLLPQVQQSITPPSGAQQPYYVPQNRDMPPAPPMARPPQPMMQAPATGGLRCQNCNTPYEPGDTFCSGCGRSLTPPKLYCSRCNSEVKDGAAFCPKCGASTFHTIASQAASQPAQPTVPAPQPRVTYTTPTPSLAPQPTYTPPTPPPAPVYTPPPTPTYTPPAQPQPSVVESTIFPGQQPSQRPAPPEYVPPTPQNPTVAPQPTVKYVQGTEKKETAPAPKKPEIQYYVPSNQQSQATASQPTVPNTAPTPAPAKETPSQQPKKEEVYYTPPAHLQQQMQQKQEQQGGKANLVQPAQQPPSPRAAGHAQPAPQVSNAAGPAWGALIFSDGSQVQLKGESAAVGRYDNDLGGIRPDVDLSSKQGADTISRVHAAFEHSGNSFTLTDLNSTNSTRVNGKRLEPDKATPLNDGDSISFGKVTCTFKKF</sequence>
<evidence type="ECO:0000313" key="5">
    <source>
        <dbReference type="Proteomes" id="UP000654345"/>
    </source>
</evidence>
<dbReference type="PRINTS" id="PR01217">
    <property type="entry name" value="PRICHEXTENSN"/>
</dbReference>
<feature type="transmembrane region" description="Helical" evidence="2">
    <location>
        <begin position="84"/>
        <end position="109"/>
    </location>
</feature>
<keyword evidence="2" id="KW-0812">Transmembrane</keyword>
<protein>
    <recommendedName>
        <fullName evidence="3">FHA domain-containing protein</fullName>
    </recommendedName>
</protein>
<feature type="compositionally biased region" description="Pro residues" evidence="1">
    <location>
        <begin position="273"/>
        <end position="305"/>
    </location>
</feature>
<feature type="compositionally biased region" description="Polar residues" evidence="1">
    <location>
        <begin position="309"/>
        <end position="322"/>
    </location>
</feature>
<dbReference type="PANTHER" id="PTHR23308">
    <property type="entry name" value="NUCLEAR INHIBITOR OF PROTEIN PHOSPHATASE-1"/>
    <property type="match status" value="1"/>
</dbReference>
<gene>
    <name evidence="4" type="ORF">KSB_24340</name>
</gene>
<dbReference type="Gene3D" id="2.60.200.20">
    <property type="match status" value="1"/>
</dbReference>
<dbReference type="Proteomes" id="UP000654345">
    <property type="component" value="Unassembled WGS sequence"/>
</dbReference>
<dbReference type="Pfam" id="PF12773">
    <property type="entry name" value="DZR"/>
    <property type="match status" value="1"/>
</dbReference>
<dbReference type="SMART" id="SM00240">
    <property type="entry name" value="FHA"/>
    <property type="match status" value="1"/>
</dbReference>
<evidence type="ECO:0000256" key="1">
    <source>
        <dbReference type="SAM" id="MobiDB-lite"/>
    </source>
</evidence>
<dbReference type="InterPro" id="IPR008984">
    <property type="entry name" value="SMAD_FHA_dom_sf"/>
</dbReference>
<feature type="compositionally biased region" description="Basic and acidic residues" evidence="1">
    <location>
        <begin position="351"/>
        <end position="364"/>
    </location>
</feature>
<feature type="compositionally biased region" description="Low complexity" evidence="1">
    <location>
        <begin position="382"/>
        <end position="398"/>
    </location>
</feature>
<feature type="compositionally biased region" description="Pro residues" evidence="1">
    <location>
        <begin position="323"/>
        <end position="335"/>
    </location>
</feature>
<keyword evidence="2" id="KW-1133">Transmembrane helix</keyword>
<dbReference type="SUPFAM" id="SSF49879">
    <property type="entry name" value="SMAD/FHA domain"/>
    <property type="match status" value="1"/>
</dbReference>